<dbReference type="EMBL" id="JAGINP010000026">
    <property type="protein sequence ID" value="MBP2296024.1"/>
    <property type="molecule type" value="Genomic_DNA"/>
</dbReference>
<sequence>MFESFLLAFPALFSIVNPIAMALIFSQVTAGRSPREHMQLATLVSVYSAIVMLVALWAGSYLLNFFGISLAALRIAGGFVVAERAWALLSAPEEHEARKQEQAAPAGAVEESAFFPLTIPFTTGPGTISVCIALGANRPADPAGLPSFFFGVSAAALAIALLIWLSYRSADRLVALLGPTRARVLTRLFAFLLFCVGVQILLNGVNDALGPLLAQRPR</sequence>
<evidence type="ECO:0000256" key="4">
    <source>
        <dbReference type="ARBA" id="ARBA00022692"/>
    </source>
</evidence>
<keyword evidence="6 7" id="KW-0472">Membrane</keyword>
<dbReference type="InterPro" id="IPR002771">
    <property type="entry name" value="Multi_antbiot-R_MarC"/>
</dbReference>
<evidence type="ECO:0000313" key="9">
    <source>
        <dbReference type="Proteomes" id="UP000781958"/>
    </source>
</evidence>
<evidence type="ECO:0000256" key="7">
    <source>
        <dbReference type="RuleBase" id="RU362048"/>
    </source>
</evidence>
<evidence type="ECO:0000256" key="6">
    <source>
        <dbReference type="ARBA" id="ARBA00023136"/>
    </source>
</evidence>
<dbReference type="Proteomes" id="UP000781958">
    <property type="component" value="Unassembled WGS sequence"/>
</dbReference>
<comment type="subcellular location">
    <subcellularLocation>
        <location evidence="1 7">Cell membrane</location>
        <topology evidence="1 7">Multi-pass membrane protein</topology>
    </subcellularLocation>
</comment>
<feature type="transmembrane region" description="Helical" evidence="7">
    <location>
        <begin position="148"/>
        <end position="167"/>
    </location>
</feature>
<keyword evidence="9" id="KW-1185">Reference proteome</keyword>
<proteinExistence type="inferred from homology"/>
<accession>A0ABS4STZ3</accession>
<comment type="caution">
    <text evidence="7">Lacks conserved residue(s) required for the propagation of feature annotation.</text>
</comment>
<evidence type="ECO:0000256" key="2">
    <source>
        <dbReference type="ARBA" id="ARBA00009784"/>
    </source>
</evidence>
<reference evidence="8 9" key="1">
    <citation type="submission" date="2021-03" db="EMBL/GenBank/DDBJ databases">
        <title>Genomic Encyclopedia of Type Strains, Phase III (KMG-III): the genomes of soil and plant-associated and newly described type strains.</title>
        <authorList>
            <person name="Whitman W."/>
        </authorList>
    </citation>
    <scope>NUCLEOTIDE SEQUENCE [LARGE SCALE GENOMIC DNA]</scope>
    <source>
        <strain evidence="8 9">IMMIB AFH-6</strain>
    </source>
</reference>
<name>A0ABS4STZ3_9PROT</name>
<protein>
    <recommendedName>
        <fullName evidence="7">UPF0056 membrane protein</fullName>
    </recommendedName>
</protein>
<keyword evidence="4 7" id="KW-0812">Transmembrane</keyword>
<evidence type="ECO:0000256" key="5">
    <source>
        <dbReference type="ARBA" id="ARBA00022989"/>
    </source>
</evidence>
<comment type="caution">
    <text evidence="8">The sequence shown here is derived from an EMBL/GenBank/DDBJ whole genome shotgun (WGS) entry which is preliminary data.</text>
</comment>
<comment type="similarity">
    <text evidence="2 7">Belongs to the UPF0056 (MarC) family.</text>
</comment>
<keyword evidence="5 7" id="KW-1133">Transmembrane helix</keyword>
<organism evidence="8 9">
    <name type="scientific">Azospirillum rugosum</name>
    <dbReference type="NCBI Taxonomy" id="416170"/>
    <lineage>
        <taxon>Bacteria</taxon>
        <taxon>Pseudomonadati</taxon>
        <taxon>Pseudomonadota</taxon>
        <taxon>Alphaproteobacteria</taxon>
        <taxon>Rhodospirillales</taxon>
        <taxon>Azospirillaceae</taxon>
        <taxon>Azospirillum</taxon>
    </lineage>
</organism>
<dbReference type="NCBIfam" id="TIGR00427">
    <property type="entry name" value="NAAT family transporter"/>
    <property type="match status" value="1"/>
</dbReference>
<feature type="transmembrane region" description="Helical" evidence="7">
    <location>
        <begin position="38"/>
        <end position="58"/>
    </location>
</feature>
<evidence type="ECO:0000313" key="8">
    <source>
        <dbReference type="EMBL" id="MBP2296024.1"/>
    </source>
</evidence>
<dbReference type="Pfam" id="PF01914">
    <property type="entry name" value="MarC"/>
    <property type="match status" value="1"/>
</dbReference>
<feature type="transmembrane region" description="Helical" evidence="7">
    <location>
        <begin position="188"/>
        <end position="205"/>
    </location>
</feature>
<dbReference type="PANTHER" id="PTHR33508">
    <property type="entry name" value="UPF0056 MEMBRANE PROTEIN YHCE"/>
    <property type="match status" value="1"/>
</dbReference>
<evidence type="ECO:0000256" key="1">
    <source>
        <dbReference type="ARBA" id="ARBA00004651"/>
    </source>
</evidence>
<gene>
    <name evidence="8" type="ORF">J2851_005839</name>
</gene>
<keyword evidence="3" id="KW-1003">Cell membrane</keyword>
<dbReference type="RefSeq" id="WP_209770719.1">
    <property type="nucleotide sequence ID" value="NZ_JAGINP010000026.1"/>
</dbReference>
<dbReference type="PANTHER" id="PTHR33508:SF1">
    <property type="entry name" value="UPF0056 MEMBRANE PROTEIN YHCE"/>
    <property type="match status" value="1"/>
</dbReference>
<evidence type="ECO:0000256" key="3">
    <source>
        <dbReference type="ARBA" id="ARBA00022475"/>
    </source>
</evidence>